<dbReference type="PROSITE" id="PS50943">
    <property type="entry name" value="HTH_CROC1"/>
    <property type="match status" value="1"/>
</dbReference>
<evidence type="ECO:0000313" key="4">
    <source>
        <dbReference type="EMBL" id="HIZ08516.1"/>
    </source>
</evidence>
<name>A0A9D2IH90_9FIRM</name>
<dbReference type="InterPro" id="IPR010982">
    <property type="entry name" value="Lambda_DNA-bd_dom_sf"/>
</dbReference>
<dbReference type="SMART" id="SM00530">
    <property type="entry name" value="HTH_XRE"/>
    <property type="match status" value="1"/>
</dbReference>
<feature type="domain" description="HTH cro/C1-type" evidence="3">
    <location>
        <begin position="8"/>
        <end position="62"/>
    </location>
</feature>
<proteinExistence type="predicted"/>
<evidence type="ECO:0000256" key="2">
    <source>
        <dbReference type="SAM" id="Phobius"/>
    </source>
</evidence>
<reference evidence="4" key="1">
    <citation type="journal article" date="2021" name="PeerJ">
        <title>Extensive microbial diversity within the chicken gut microbiome revealed by metagenomics and culture.</title>
        <authorList>
            <person name="Gilroy R."/>
            <person name="Ravi A."/>
            <person name="Getino M."/>
            <person name="Pursley I."/>
            <person name="Horton D.L."/>
            <person name="Alikhan N.F."/>
            <person name="Baker D."/>
            <person name="Gharbi K."/>
            <person name="Hall N."/>
            <person name="Watson M."/>
            <person name="Adriaenssens E.M."/>
            <person name="Foster-Nyarko E."/>
            <person name="Jarju S."/>
            <person name="Secka A."/>
            <person name="Antonio M."/>
            <person name="Oren A."/>
            <person name="Chaudhuri R.R."/>
            <person name="La Ragione R."/>
            <person name="Hildebrand F."/>
            <person name="Pallen M.J."/>
        </authorList>
    </citation>
    <scope>NUCLEOTIDE SEQUENCE</scope>
    <source>
        <strain evidence="4">CHK192-9172</strain>
    </source>
</reference>
<feature type="transmembrane region" description="Helical" evidence="2">
    <location>
        <begin position="108"/>
        <end position="126"/>
    </location>
</feature>
<feature type="transmembrane region" description="Helical" evidence="2">
    <location>
        <begin position="141"/>
        <end position="163"/>
    </location>
</feature>
<evidence type="ECO:0000256" key="1">
    <source>
        <dbReference type="ARBA" id="ARBA00023125"/>
    </source>
</evidence>
<dbReference type="EMBL" id="DXCH01000302">
    <property type="protein sequence ID" value="HIZ08516.1"/>
    <property type="molecule type" value="Genomic_DNA"/>
</dbReference>
<feature type="transmembrane region" description="Helical" evidence="2">
    <location>
        <begin position="202"/>
        <end position="221"/>
    </location>
</feature>
<feature type="transmembrane region" description="Helical" evidence="2">
    <location>
        <begin position="285"/>
        <end position="302"/>
    </location>
</feature>
<accession>A0A9D2IH90</accession>
<dbReference type="Pfam" id="PF01381">
    <property type="entry name" value="HTH_3"/>
    <property type="match status" value="1"/>
</dbReference>
<evidence type="ECO:0000259" key="3">
    <source>
        <dbReference type="PROSITE" id="PS50943"/>
    </source>
</evidence>
<feature type="transmembrane region" description="Helical" evidence="2">
    <location>
        <begin position="233"/>
        <end position="254"/>
    </location>
</feature>
<keyword evidence="2" id="KW-0472">Membrane</keyword>
<feature type="transmembrane region" description="Helical" evidence="2">
    <location>
        <begin position="308"/>
        <end position="327"/>
    </location>
</feature>
<sequence length="330" mass="37130">MMILADKIVMLRKKNGWSQEELAEKMNVSRQSVSKWESGNSIPDLNKILLLGQIFDVSTDFLLKDELEAEPEMYNQEESRNQQGEYVKRVSLEEVRKYLSRVTDYIKMIRLGVAMCILSPIALMVLDDGARAGVISLPENAAGGIGICVLLLLVSGAVALFIMGSMKMEEFEYLEREIIELEYGVAGILTEEKREKELRSRMYIVIGVILCILSPVFLIIADSMNASEMTETLMTALMFGMVSGAVVLFITAAMTQGAYDRLMQAGDYTKKKKRENKKAEKVQKIYWPSVTTVYLLCSFISGRWDISWIIWPLAAVGSSVVTAVINWNEK</sequence>
<keyword evidence="1" id="KW-0238">DNA-binding</keyword>
<dbReference type="Proteomes" id="UP000824024">
    <property type="component" value="Unassembled WGS sequence"/>
</dbReference>
<protein>
    <submittedName>
        <fullName evidence="4">Helix-turn-helix domain-containing protein</fullName>
    </submittedName>
</protein>
<dbReference type="SUPFAM" id="SSF47413">
    <property type="entry name" value="lambda repressor-like DNA-binding domains"/>
    <property type="match status" value="1"/>
</dbReference>
<dbReference type="Gene3D" id="1.10.260.40">
    <property type="entry name" value="lambda repressor-like DNA-binding domains"/>
    <property type="match status" value="1"/>
</dbReference>
<dbReference type="InterPro" id="IPR001387">
    <property type="entry name" value="Cro/C1-type_HTH"/>
</dbReference>
<dbReference type="AlphaFoldDB" id="A0A9D2IH90"/>
<organism evidence="4 5">
    <name type="scientific">Candidatus Eubacterium avistercoris</name>
    <dbReference type="NCBI Taxonomy" id="2838567"/>
    <lineage>
        <taxon>Bacteria</taxon>
        <taxon>Bacillati</taxon>
        <taxon>Bacillota</taxon>
        <taxon>Clostridia</taxon>
        <taxon>Eubacteriales</taxon>
        <taxon>Eubacteriaceae</taxon>
        <taxon>Eubacterium</taxon>
    </lineage>
</organism>
<reference evidence="4" key="2">
    <citation type="submission" date="2021-04" db="EMBL/GenBank/DDBJ databases">
        <authorList>
            <person name="Gilroy R."/>
        </authorList>
    </citation>
    <scope>NUCLEOTIDE SEQUENCE</scope>
    <source>
        <strain evidence="4">CHK192-9172</strain>
    </source>
</reference>
<gene>
    <name evidence="4" type="ORF">IAA08_11360</name>
</gene>
<dbReference type="PANTHER" id="PTHR46558:SF11">
    <property type="entry name" value="HTH-TYPE TRANSCRIPTIONAL REGULATOR XRE"/>
    <property type="match status" value="1"/>
</dbReference>
<keyword evidence="2" id="KW-1133">Transmembrane helix</keyword>
<dbReference type="CDD" id="cd00093">
    <property type="entry name" value="HTH_XRE"/>
    <property type="match status" value="1"/>
</dbReference>
<dbReference type="PANTHER" id="PTHR46558">
    <property type="entry name" value="TRACRIPTIONAL REGULATORY PROTEIN-RELATED-RELATED"/>
    <property type="match status" value="1"/>
</dbReference>
<keyword evidence="2" id="KW-0812">Transmembrane</keyword>
<dbReference type="GO" id="GO:0003677">
    <property type="term" value="F:DNA binding"/>
    <property type="evidence" value="ECO:0007669"/>
    <property type="project" value="UniProtKB-KW"/>
</dbReference>
<comment type="caution">
    <text evidence="4">The sequence shown here is derived from an EMBL/GenBank/DDBJ whole genome shotgun (WGS) entry which is preliminary data.</text>
</comment>
<evidence type="ECO:0000313" key="5">
    <source>
        <dbReference type="Proteomes" id="UP000824024"/>
    </source>
</evidence>